<reference evidence="3" key="1">
    <citation type="submission" date="2017-03" db="EMBL/GenBank/DDBJ databases">
        <title>Phytopthora megakarya and P. palmivora, two closely related causual agents of cacao black pod achieved similar genome size and gene model numbers by different mechanisms.</title>
        <authorList>
            <person name="Ali S."/>
            <person name="Shao J."/>
            <person name="Larry D.J."/>
            <person name="Kronmiller B."/>
            <person name="Shen D."/>
            <person name="Strem M.D."/>
            <person name="Melnick R.L."/>
            <person name="Guiltinan M.J."/>
            <person name="Tyler B.M."/>
            <person name="Meinhardt L.W."/>
            <person name="Bailey B.A."/>
        </authorList>
    </citation>
    <scope>NUCLEOTIDE SEQUENCE [LARGE SCALE GENOMIC DNA]</scope>
    <source>
        <strain evidence="3">zdho120</strain>
    </source>
</reference>
<accession>A0A225VVA7</accession>
<sequence>MAGKDGHGASSKVHLTREDYGLLVTWMEIEENFVAAHGTGEKTPVSGKSLKTKTQAFNELAAYLNTHTKNANLPPITGQGMQQRWRTYKTKKFVPTLKKSRTETGLGMTKKEMRQGLSIQAKLDKLCPHFARMEKLFAAKANVQASATVELGVPQAPSTAGLHPRSHSVAGNHESSAEESADESKSDSVSDSGDDRLAASGVMSTTKDLLTMLQLMPLAISKARTKPDNSFEPSPPAYDSTWSPADDDKVPSLAEIMLRHHASDDDELPSVSEITSLRAFSNYSSVSSSMASQRPGQSIQGPAVIETPSSPSSSPDTALLPKPAHSTPSRAIALTSSTGNRSSQLGARSSKSSKKSRQAADTNTRKTKAQKKKTRSSSDRSDSFGSEKPKKMTAHESRASLSMAYAKNGGDKIKYMQNKLALDERMWEEQQKSNIAQQHFDQ</sequence>
<dbReference type="Proteomes" id="UP000198211">
    <property type="component" value="Unassembled WGS sequence"/>
</dbReference>
<gene>
    <name evidence="2" type="ORF">PHMEG_00017928</name>
</gene>
<feature type="region of interest" description="Disordered" evidence="1">
    <location>
        <begin position="155"/>
        <end position="198"/>
    </location>
</feature>
<dbReference type="AlphaFoldDB" id="A0A225VVA7"/>
<feature type="compositionally biased region" description="Basic and acidic residues" evidence="1">
    <location>
        <begin position="376"/>
        <end position="398"/>
    </location>
</feature>
<evidence type="ECO:0008006" key="4">
    <source>
        <dbReference type="Google" id="ProtNLM"/>
    </source>
</evidence>
<dbReference type="EMBL" id="NBNE01002814">
    <property type="protein sequence ID" value="OWZ09376.1"/>
    <property type="molecule type" value="Genomic_DNA"/>
</dbReference>
<organism evidence="2 3">
    <name type="scientific">Phytophthora megakarya</name>
    <dbReference type="NCBI Taxonomy" id="4795"/>
    <lineage>
        <taxon>Eukaryota</taxon>
        <taxon>Sar</taxon>
        <taxon>Stramenopiles</taxon>
        <taxon>Oomycota</taxon>
        <taxon>Peronosporomycetes</taxon>
        <taxon>Peronosporales</taxon>
        <taxon>Peronosporaceae</taxon>
        <taxon>Phytophthora</taxon>
    </lineage>
</organism>
<feature type="compositionally biased region" description="Basic and acidic residues" evidence="1">
    <location>
        <begin position="182"/>
        <end position="197"/>
    </location>
</feature>
<comment type="caution">
    <text evidence="2">The sequence shown here is derived from an EMBL/GenBank/DDBJ whole genome shotgun (WGS) entry which is preliminary data.</text>
</comment>
<protein>
    <recommendedName>
        <fullName evidence="4">Myb/SANT-like domain-containing protein</fullName>
    </recommendedName>
</protein>
<feature type="region of interest" description="Disordered" evidence="1">
    <location>
        <begin position="288"/>
        <end position="400"/>
    </location>
</feature>
<evidence type="ECO:0000313" key="3">
    <source>
        <dbReference type="Proteomes" id="UP000198211"/>
    </source>
</evidence>
<feature type="compositionally biased region" description="Polar residues" evidence="1">
    <location>
        <begin position="326"/>
        <end position="347"/>
    </location>
</feature>
<evidence type="ECO:0000313" key="2">
    <source>
        <dbReference type="EMBL" id="OWZ09376.1"/>
    </source>
</evidence>
<name>A0A225VVA7_9STRA</name>
<feature type="region of interest" description="Disordered" evidence="1">
    <location>
        <begin position="224"/>
        <end position="246"/>
    </location>
</feature>
<dbReference type="OrthoDB" id="127003at2759"/>
<keyword evidence="3" id="KW-1185">Reference proteome</keyword>
<proteinExistence type="predicted"/>
<evidence type="ECO:0000256" key="1">
    <source>
        <dbReference type="SAM" id="MobiDB-lite"/>
    </source>
</evidence>
<feature type="compositionally biased region" description="Basic residues" evidence="1">
    <location>
        <begin position="365"/>
        <end position="375"/>
    </location>
</feature>